<name>A0A432YHD4_9GAMM</name>
<protein>
    <submittedName>
        <fullName evidence="1">Uncharacterized protein</fullName>
    </submittedName>
</protein>
<proteinExistence type="predicted"/>
<sequence>MHRFPNPSSAVDTIINCFNVLYENIDRDEAFGLFDMQEILVSNGLISSSGATGIRALLKGSNKDLSRDKSYNQCKMFAEIYRFLGWIQSYETALNFTFTQLGDHVASAVDEKPLVEICFLGIEFPNQLIEVSGSYSIRPFASIIKFMSELDGVLSRDEMILGPLSMQDDRDEDEWNTRVELIREFRQKPNDFKKALNETLESRGIKKATAENYTRFPLGALKWLNWAHPVRDKRHYKKSTHTYRITETGKEISAALQSKLDFRLEDYEMLPTESKVPIAKSAFYDILEIAGFDITDIQNEKSEWDQVAQTMLGHKILFSPYQAIAPDELRKIFKTQPPSSKRESIYSPSITYEHRSYEAAYLALNEAEYTVSETHVENTFIRDIEPFLEGYSESEIISKLKSKYSSYNKDKFYPLIGNIFGVLGLDCEISPHGVNSRRWDAVIKSDNDSLPIEIKSPTEELNISVKAIRQAVENKIILQSRKSLENKRPSTSLAVGFDLPANRAEVSQLIDDFKNVFEIDIAVIGIDYLLKLAIKCLRNNYTLSFDELSTKAGIIND</sequence>
<organism evidence="1 2">
    <name type="scientific">Idiomarina piscisalsi</name>
    <dbReference type="NCBI Taxonomy" id="1096243"/>
    <lineage>
        <taxon>Bacteria</taxon>
        <taxon>Pseudomonadati</taxon>
        <taxon>Pseudomonadota</taxon>
        <taxon>Gammaproteobacteria</taxon>
        <taxon>Alteromonadales</taxon>
        <taxon>Idiomarinaceae</taxon>
        <taxon>Idiomarina</taxon>
    </lineage>
</organism>
<dbReference type="Proteomes" id="UP000288361">
    <property type="component" value="Unassembled WGS sequence"/>
</dbReference>
<dbReference type="RefSeq" id="WP_126753021.1">
    <property type="nucleotide sequence ID" value="NZ_JBHUMT010000004.1"/>
</dbReference>
<accession>A0A432YHD4</accession>
<dbReference type="AlphaFoldDB" id="A0A432YHD4"/>
<dbReference type="EMBL" id="PIQA01000017">
    <property type="protein sequence ID" value="RUO60377.1"/>
    <property type="molecule type" value="Genomic_DNA"/>
</dbReference>
<evidence type="ECO:0000313" key="2">
    <source>
        <dbReference type="Proteomes" id="UP000288361"/>
    </source>
</evidence>
<reference evidence="1 2" key="1">
    <citation type="journal article" date="2011" name="Front. Microbiol.">
        <title>Genomic signatures of strain selection and enhancement in Bacillus atrophaeus var. globigii, a historical biowarfare simulant.</title>
        <authorList>
            <person name="Gibbons H.S."/>
            <person name="Broomall S.M."/>
            <person name="McNew L.A."/>
            <person name="Daligault H."/>
            <person name="Chapman C."/>
            <person name="Bruce D."/>
            <person name="Karavis M."/>
            <person name="Krepps M."/>
            <person name="McGregor P.A."/>
            <person name="Hong C."/>
            <person name="Park K.H."/>
            <person name="Akmal A."/>
            <person name="Feldman A."/>
            <person name="Lin J.S."/>
            <person name="Chang W.E."/>
            <person name="Higgs B.W."/>
            <person name="Demirev P."/>
            <person name="Lindquist J."/>
            <person name="Liem A."/>
            <person name="Fochler E."/>
            <person name="Read T.D."/>
            <person name="Tapia R."/>
            <person name="Johnson S."/>
            <person name="Bishop-Lilly K.A."/>
            <person name="Detter C."/>
            <person name="Han C."/>
            <person name="Sozhamannan S."/>
            <person name="Rosenzweig C.N."/>
            <person name="Skowronski E.W."/>
        </authorList>
    </citation>
    <scope>NUCLEOTIDE SEQUENCE [LARGE SCALE GENOMIC DNA]</scope>
    <source>
        <strain evidence="1 2">TPS4-2</strain>
    </source>
</reference>
<evidence type="ECO:0000313" key="1">
    <source>
        <dbReference type="EMBL" id="RUO60377.1"/>
    </source>
</evidence>
<comment type="caution">
    <text evidence="1">The sequence shown here is derived from an EMBL/GenBank/DDBJ whole genome shotgun (WGS) entry which is preliminary data.</text>
</comment>
<gene>
    <name evidence="1" type="ORF">CWI73_12120</name>
</gene>